<organism evidence="1 2">
    <name type="scientific">Anas platyrhynchos</name>
    <name type="common">Mallard</name>
    <name type="synonym">Anas boschas</name>
    <dbReference type="NCBI Taxonomy" id="8839"/>
    <lineage>
        <taxon>Eukaryota</taxon>
        <taxon>Metazoa</taxon>
        <taxon>Chordata</taxon>
        <taxon>Craniata</taxon>
        <taxon>Vertebrata</taxon>
        <taxon>Euteleostomi</taxon>
        <taxon>Archelosauria</taxon>
        <taxon>Archosauria</taxon>
        <taxon>Dinosauria</taxon>
        <taxon>Saurischia</taxon>
        <taxon>Theropoda</taxon>
        <taxon>Coelurosauria</taxon>
        <taxon>Aves</taxon>
        <taxon>Neognathae</taxon>
        <taxon>Galloanserae</taxon>
        <taxon>Anseriformes</taxon>
        <taxon>Anatidae</taxon>
        <taxon>Anatinae</taxon>
        <taxon>Anas</taxon>
    </lineage>
</organism>
<proteinExistence type="predicted"/>
<dbReference type="EMBL" id="KB742808">
    <property type="protein sequence ID" value="EOB04140.1"/>
    <property type="molecule type" value="Genomic_DNA"/>
</dbReference>
<evidence type="ECO:0000313" key="2">
    <source>
        <dbReference type="Proteomes" id="UP000296049"/>
    </source>
</evidence>
<reference evidence="2" key="1">
    <citation type="journal article" date="2013" name="Nat. Genet.">
        <title>The duck genome and transcriptome provide insight into an avian influenza virus reservoir species.</title>
        <authorList>
            <person name="Huang Y."/>
            <person name="Li Y."/>
            <person name="Burt D.W."/>
            <person name="Chen H."/>
            <person name="Zhang Y."/>
            <person name="Qian W."/>
            <person name="Kim H."/>
            <person name="Gan S."/>
            <person name="Zhao Y."/>
            <person name="Li J."/>
            <person name="Yi K."/>
            <person name="Feng H."/>
            <person name="Zhu P."/>
            <person name="Li B."/>
            <person name="Liu Q."/>
            <person name="Fairley S."/>
            <person name="Magor K.E."/>
            <person name="Du Z."/>
            <person name="Hu X."/>
            <person name="Goodman L."/>
            <person name="Tafer H."/>
            <person name="Vignal A."/>
            <person name="Lee T."/>
            <person name="Kim K.W."/>
            <person name="Sheng Z."/>
            <person name="An Y."/>
            <person name="Searle S."/>
            <person name="Herrero J."/>
            <person name="Groenen M.A."/>
            <person name="Crooijmans R.P."/>
            <person name="Faraut T."/>
            <person name="Cai Q."/>
            <person name="Webster R.G."/>
            <person name="Aldridge J.R."/>
            <person name="Warren W.C."/>
            <person name="Bartschat S."/>
            <person name="Kehr S."/>
            <person name="Marz M."/>
            <person name="Stadler P.F."/>
            <person name="Smith J."/>
            <person name="Kraus R.H."/>
            <person name="Zhao Y."/>
            <person name="Ren L."/>
            <person name="Fei J."/>
            <person name="Morisson M."/>
            <person name="Kaiser P."/>
            <person name="Griffin D.K."/>
            <person name="Rao M."/>
            <person name="Pitel F."/>
            <person name="Wang J."/>
            <person name="Li N."/>
        </authorList>
    </citation>
    <scope>NUCLEOTIDE SEQUENCE [LARGE SCALE GENOMIC DNA]</scope>
</reference>
<accession>R0LQX3</accession>
<name>R0LQX3_ANAPL</name>
<sequence>MKAAEKDIVEEKGSMLVKTGSLMHQHQSCSGTKQALIEVNENFGLPDFRKDYKRLQALVERGSRVQPLLACCSNY</sequence>
<evidence type="ECO:0000313" key="1">
    <source>
        <dbReference type="EMBL" id="EOB04140.1"/>
    </source>
</evidence>
<dbReference type="Proteomes" id="UP000296049">
    <property type="component" value="Unassembled WGS sequence"/>
</dbReference>
<dbReference type="AlphaFoldDB" id="R0LQX3"/>
<keyword evidence="2" id="KW-1185">Reference proteome</keyword>
<protein>
    <submittedName>
        <fullName evidence="1">Uncharacterized protein</fullName>
    </submittedName>
</protein>
<gene>
    <name evidence="1" type="ORF">Anapl_00211</name>
</gene>